<dbReference type="Pfam" id="PF00015">
    <property type="entry name" value="MCPsignal"/>
    <property type="match status" value="1"/>
</dbReference>
<evidence type="ECO:0000256" key="4">
    <source>
        <dbReference type="SAM" id="MobiDB-lite"/>
    </source>
</evidence>
<evidence type="ECO:0000259" key="7">
    <source>
        <dbReference type="PROSITE" id="PS50885"/>
    </source>
</evidence>
<feature type="transmembrane region" description="Helical" evidence="5">
    <location>
        <begin position="232"/>
        <end position="256"/>
    </location>
</feature>
<dbReference type="PANTHER" id="PTHR43531:SF11">
    <property type="entry name" value="METHYL-ACCEPTING CHEMOTAXIS PROTEIN 3"/>
    <property type="match status" value="1"/>
</dbReference>
<evidence type="ECO:0000313" key="9">
    <source>
        <dbReference type="Proteomes" id="UP000184387"/>
    </source>
</evidence>
<dbReference type="PROSITE" id="PS50111">
    <property type="entry name" value="CHEMOTAXIS_TRANSDUC_2"/>
    <property type="match status" value="1"/>
</dbReference>
<dbReference type="GO" id="GO:0004888">
    <property type="term" value="F:transmembrane signaling receptor activity"/>
    <property type="evidence" value="ECO:0007669"/>
    <property type="project" value="InterPro"/>
</dbReference>
<dbReference type="SMART" id="SM00304">
    <property type="entry name" value="HAMP"/>
    <property type="match status" value="1"/>
</dbReference>
<dbReference type="EMBL" id="FQZF01000020">
    <property type="protein sequence ID" value="SHJ77761.1"/>
    <property type="molecule type" value="Genomic_DNA"/>
</dbReference>
<keyword evidence="3" id="KW-0807">Transducer</keyword>
<dbReference type="PANTHER" id="PTHR43531">
    <property type="entry name" value="PROTEIN ICFG"/>
    <property type="match status" value="1"/>
</dbReference>
<proteinExistence type="inferred from homology"/>
<comment type="similarity">
    <text evidence="2">Belongs to the methyl-accepting chemotaxis (MCP) protein family.</text>
</comment>
<name>A0A1M6M2T2_9PROT</name>
<dbReference type="InterPro" id="IPR004089">
    <property type="entry name" value="MCPsignal_dom"/>
</dbReference>
<dbReference type="SUPFAM" id="SSF58104">
    <property type="entry name" value="Methyl-accepting chemotaxis protein (MCP) signaling domain"/>
    <property type="match status" value="1"/>
</dbReference>
<evidence type="ECO:0000256" key="1">
    <source>
        <dbReference type="ARBA" id="ARBA00022500"/>
    </source>
</evidence>
<dbReference type="InterPro" id="IPR051310">
    <property type="entry name" value="MCP_chemotaxis"/>
</dbReference>
<evidence type="ECO:0000256" key="3">
    <source>
        <dbReference type="PROSITE-ProRule" id="PRU00284"/>
    </source>
</evidence>
<feature type="region of interest" description="Disordered" evidence="4">
    <location>
        <begin position="1"/>
        <end position="35"/>
    </location>
</feature>
<dbReference type="PRINTS" id="PR00260">
    <property type="entry name" value="CHEMTRNSDUCR"/>
</dbReference>
<dbReference type="AlphaFoldDB" id="A0A1M6M2T2"/>
<dbReference type="GO" id="GO:0005886">
    <property type="term" value="C:plasma membrane"/>
    <property type="evidence" value="ECO:0007669"/>
    <property type="project" value="TreeGrafter"/>
</dbReference>
<dbReference type="InterPro" id="IPR003660">
    <property type="entry name" value="HAMP_dom"/>
</dbReference>
<evidence type="ECO:0000259" key="6">
    <source>
        <dbReference type="PROSITE" id="PS50111"/>
    </source>
</evidence>
<evidence type="ECO:0000256" key="5">
    <source>
        <dbReference type="SAM" id="Phobius"/>
    </source>
</evidence>
<dbReference type="STRING" id="198092.SAMN02745194_03333"/>
<dbReference type="InterPro" id="IPR004090">
    <property type="entry name" value="Chemotax_Me-accpt_rcpt"/>
</dbReference>
<gene>
    <name evidence="8" type="ORF">SAMN02745194_03333</name>
</gene>
<protein>
    <submittedName>
        <fullName evidence="8">HAMP domain-containing protein</fullName>
    </submittedName>
</protein>
<keyword evidence="1" id="KW-0145">Chemotaxis</keyword>
<accession>A0A1M6M2T2</accession>
<reference evidence="8 9" key="1">
    <citation type="submission" date="2016-11" db="EMBL/GenBank/DDBJ databases">
        <authorList>
            <person name="Jaros S."/>
            <person name="Januszkiewicz K."/>
            <person name="Wedrychowicz H."/>
        </authorList>
    </citation>
    <scope>NUCLEOTIDE SEQUENCE [LARGE SCALE GENOMIC DNA]</scope>
    <source>
        <strain evidence="8 9">DSM 14916</strain>
    </source>
</reference>
<dbReference type="Gene3D" id="1.10.287.950">
    <property type="entry name" value="Methyl-accepting chemotaxis protein"/>
    <property type="match status" value="1"/>
</dbReference>
<dbReference type="Pfam" id="PF00672">
    <property type="entry name" value="HAMP"/>
    <property type="match status" value="1"/>
</dbReference>
<keyword evidence="9" id="KW-1185">Reference proteome</keyword>
<feature type="domain" description="HAMP" evidence="7">
    <location>
        <begin position="253"/>
        <end position="306"/>
    </location>
</feature>
<dbReference type="Gene3D" id="1.10.8.500">
    <property type="entry name" value="HAMP domain in histidine kinase"/>
    <property type="match status" value="1"/>
</dbReference>
<dbReference type="SMART" id="SM00283">
    <property type="entry name" value="MA"/>
    <property type="match status" value="1"/>
</dbReference>
<dbReference type="PROSITE" id="PS50885">
    <property type="entry name" value="HAMP"/>
    <property type="match status" value="1"/>
</dbReference>
<feature type="domain" description="Methyl-accepting transducer" evidence="6">
    <location>
        <begin position="314"/>
        <end position="543"/>
    </location>
</feature>
<dbReference type="GO" id="GO:0007165">
    <property type="term" value="P:signal transduction"/>
    <property type="evidence" value="ECO:0007669"/>
    <property type="project" value="UniProtKB-KW"/>
</dbReference>
<evidence type="ECO:0000313" key="8">
    <source>
        <dbReference type="EMBL" id="SHJ77761.1"/>
    </source>
</evidence>
<sequence length="565" mass="58799">MFLPGAPSSLPSMENVQPAPLPGDPSAGGRAAASALGRATPPRGLGALLGRIGTRAALIALLMLIVVGLLTGTALLLSERQTAIIGRITGPDHEADAALDRFSGTIADFSSGMTGVLAGVMQPRPAASRMARNGQLVRDTYAEVERRLGAEIDPIVTGGARDMAERMGPLAERVRDAFAEARRGDFAPLQEEWLDAQSGFNAFTLAARSVVQRHNAETLAEALRLNARARGIILGAGAAGLLGCALILFVLLRLIARPVGRLARAMDRLSSGQLETEVPEADRTDQVGEMSRAVLVFKDSLLAARALTEQALENARRTAIATTQASDAIGQVSDGAMTQLSELRQTAEALAQTTDAIADVSRSTGEARDQAERAKSVLTENLLKVTTLIELVDAVGEDTERVTRIAGTIAKVATQTNILAINAAIEAARAGEHGRGLSVVAEEVRALAASTENLAQEVADVVLVAGRRAREGSGTAAAVGEAMDALENMVAESARLAGAIAVAMEQQQATVGGLNERVSTLNRIGQSNATAAEEITVTMIDLSRLASDTRRVVESLAVADAGKAA</sequence>
<dbReference type="Proteomes" id="UP000184387">
    <property type="component" value="Unassembled WGS sequence"/>
</dbReference>
<evidence type="ECO:0000256" key="2">
    <source>
        <dbReference type="ARBA" id="ARBA00029447"/>
    </source>
</evidence>
<keyword evidence="5" id="KW-1133">Transmembrane helix</keyword>
<organism evidence="8 9">
    <name type="scientific">Muricoccus roseus</name>
    <dbReference type="NCBI Taxonomy" id="198092"/>
    <lineage>
        <taxon>Bacteria</taxon>
        <taxon>Pseudomonadati</taxon>
        <taxon>Pseudomonadota</taxon>
        <taxon>Alphaproteobacteria</taxon>
        <taxon>Acetobacterales</taxon>
        <taxon>Roseomonadaceae</taxon>
        <taxon>Muricoccus</taxon>
    </lineage>
</organism>
<keyword evidence="5" id="KW-0472">Membrane</keyword>
<keyword evidence="5" id="KW-0812">Transmembrane</keyword>
<feature type="transmembrane region" description="Helical" evidence="5">
    <location>
        <begin position="56"/>
        <end position="77"/>
    </location>
</feature>
<dbReference type="GO" id="GO:0006935">
    <property type="term" value="P:chemotaxis"/>
    <property type="evidence" value="ECO:0007669"/>
    <property type="project" value="UniProtKB-KW"/>
</dbReference>